<accession>A0ACB9PEG8</accession>
<evidence type="ECO:0000313" key="2">
    <source>
        <dbReference type="Proteomes" id="UP000828941"/>
    </source>
</evidence>
<keyword evidence="2" id="KW-1185">Reference proteome</keyword>
<evidence type="ECO:0000313" key="1">
    <source>
        <dbReference type="EMBL" id="KAI4345886.1"/>
    </source>
</evidence>
<proteinExistence type="predicted"/>
<sequence>MDMDMDMDMDIGSHGLSSGLPIVRNISELPQDNYGRPGLSHITVAGSVLHGMKDVEVWLQTFSPGSHTPIHVKKFSLSSKGVVNIWQSYPTSVVEGARVLLISAGRSSPNSLGFWVEKARTQQVVSEPGPTTPQKAGSGSARCVKGEIVRLSHISCGRGKGALDKCWEILSQQPRLLG</sequence>
<protein>
    <submittedName>
        <fullName evidence="1">Uncharacterized protein</fullName>
    </submittedName>
</protein>
<reference evidence="1 2" key="1">
    <citation type="journal article" date="2022" name="DNA Res.">
        <title>Chromosomal-level genome assembly of the orchid tree Bauhinia variegata (Leguminosae; Cercidoideae) supports the allotetraploid origin hypothesis of Bauhinia.</title>
        <authorList>
            <person name="Zhong Y."/>
            <person name="Chen Y."/>
            <person name="Zheng D."/>
            <person name="Pang J."/>
            <person name="Liu Y."/>
            <person name="Luo S."/>
            <person name="Meng S."/>
            <person name="Qian L."/>
            <person name="Wei D."/>
            <person name="Dai S."/>
            <person name="Zhou R."/>
        </authorList>
    </citation>
    <scope>NUCLEOTIDE SEQUENCE [LARGE SCALE GENOMIC DNA]</scope>
    <source>
        <strain evidence="1">BV-YZ2020</strain>
    </source>
</reference>
<comment type="caution">
    <text evidence="1">The sequence shown here is derived from an EMBL/GenBank/DDBJ whole genome shotgun (WGS) entry which is preliminary data.</text>
</comment>
<organism evidence="1 2">
    <name type="scientific">Bauhinia variegata</name>
    <name type="common">Purple orchid tree</name>
    <name type="synonym">Phanera variegata</name>
    <dbReference type="NCBI Taxonomy" id="167791"/>
    <lineage>
        <taxon>Eukaryota</taxon>
        <taxon>Viridiplantae</taxon>
        <taxon>Streptophyta</taxon>
        <taxon>Embryophyta</taxon>
        <taxon>Tracheophyta</taxon>
        <taxon>Spermatophyta</taxon>
        <taxon>Magnoliopsida</taxon>
        <taxon>eudicotyledons</taxon>
        <taxon>Gunneridae</taxon>
        <taxon>Pentapetalae</taxon>
        <taxon>rosids</taxon>
        <taxon>fabids</taxon>
        <taxon>Fabales</taxon>
        <taxon>Fabaceae</taxon>
        <taxon>Cercidoideae</taxon>
        <taxon>Cercideae</taxon>
        <taxon>Bauhiniinae</taxon>
        <taxon>Bauhinia</taxon>
    </lineage>
</organism>
<dbReference type="EMBL" id="CM039430">
    <property type="protein sequence ID" value="KAI4345886.1"/>
    <property type="molecule type" value="Genomic_DNA"/>
</dbReference>
<dbReference type="Proteomes" id="UP000828941">
    <property type="component" value="Chromosome 5"/>
</dbReference>
<name>A0ACB9PEG8_BAUVA</name>
<gene>
    <name evidence="1" type="ORF">L6164_012973</name>
</gene>